<proteinExistence type="inferred from homology"/>
<dbReference type="PANTHER" id="PTHR11060">
    <property type="entry name" value="PROTEIN MEMO1"/>
    <property type="match status" value="1"/>
</dbReference>
<evidence type="ECO:0000256" key="2">
    <source>
        <dbReference type="SAM" id="MobiDB-lite"/>
    </source>
</evidence>
<gene>
    <name evidence="3" type="ORF">B0A55_02426</name>
</gene>
<dbReference type="Gene3D" id="3.40.830.10">
    <property type="entry name" value="LigB-like"/>
    <property type="match status" value="1"/>
</dbReference>
<name>A0A4U0XP15_9PEZI</name>
<dbReference type="HAMAP" id="MF_00055">
    <property type="entry name" value="MEMO1"/>
    <property type="match status" value="1"/>
</dbReference>
<reference evidence="3 4" key="1">
    <citation type="submission" date="2017-03" db="EMBL/GenBank/DDBJ databases">
        <title>Genomes of endolithic fungi from Antarctica.</title>
        <authorList>
            <person name="Coleine C."/>
            <person name="Masonjones S."/>
            <person name="Stajich J.E."/>
        </authorList>
    </citation>
    <scope>NUCLEOTIDE SEQUENCE [LARGE SCALE GENOMIC DNA]</scope>
    <source>
        <strain evidence="3 4">CCFEE 5184</strain>
    </source>
</reference>
<dbReference type="AlphaFoldDB" id="A0A4U0XP15"/>
<dbReference type="NCBIfam" id="TIGR04336">
    <property type="entry name" value="AmmeMemoSam_B"/>
    <property type="match status" value="1"/>
</dbReference>
<accession>A0A4U0XP15</accession>
<dbReference type="STRING" id="329884.A0A4U0XP15"/>
<comment type="caution">
    <text evidence="3">The sequence shown here is derived from an EMBL/GenBank/DDBJ whole genome shotgun (WGS) entry which is preliminary data.</text>
</comment>
<dbReference type="Pfam" id="PF01875">
    <property type="entry name" value="Memo"/>
    <property type="match status" value="1"/>
</dbReference>
<feature type="region of interest" description="Disordered" evidence="2">
    <location>
        <begin position="229"/>
        <end position="250"/>
    </location>
</feature>
<evidence type="ECO:0000313" key="4">
    <source>
        <dbReference type="Proteomes" id="UP000309340"/>
    </source>
</evidence>
<feature type="compositionally biased region" description="Low complexity" evidence="2">
    <location>
        <begin position="236"/>
        <end position="250"/>
    </location>
</feature>
<comment type="similarity">
    <text evidence="1">Belongs to the MEMO1 family.</text>
</comment>
<sequence length="336" mass="36662">MASQESTREASHADSWYSASKSQLNAQLDAWLAAVPTPVKCIGPRTEGQSITDLPVPGARMIIAPHAGYSYSGPAAAWAYRSWDVSKAKRVFLLGPSHHHYLTKAALTRCTHYATPLGNLPIDRATTTELHQTGQFEWMTQSVDEDEHSLEMHLPYIYKILSKTFGTDPTAFPPLTPIMIGNTPPATEIHLGRLLAPYLADPATAFVVSSDFAHWGLRFRYTLYRSPGSPQQTLTANSSSSGGRPRNGPAIHESIRAVDFECIGACESGSHWAWLEALEETGNTVCGRHPIGVVMAGVEEVWKSGGGGGEGRERAGFFKFVRYERSSEVRSVSESS</sequence>
<protein>
    <submittedName>
        <fullName evidence="3">Uncharacterized protein</fullName>
    </submittedName>
</protein>
<evidence type="ECO:0000256" key="1">
    <source>
        <dbReference type="ARBA" id="ARBA00006315"/>
    </source>
</evidence>
<organism evidence="3 4">
    <name type="scientific">Friedmanniomyces simplex</name>
    <dbReference type="NCBI Taxonomy" id="329884"/>
    <lineage>
        <taxon>Eukaryota</taxon>
        <taxon>Fungi</taxon>
        <taxon>Dikarya</taxon>
        <taxon>Ascomycota</taxon>
        <taxon>Pezizomycotina</taxon>
        <taxon>Dothideomycetes</taxon>
        <taxon>Dothideomycetidae</taxon>
        <taxon>Mycosphaerellales</taxon>
        <taxon>Teratosphaeriaceae</taxon>
        <taxon>Friedmanniomyces</taxon>
    </lineage>
</organism>
<keyword evidence="4" id="KW-1185">Reference proteome</keyword>
<dbReference type="CDD" id="cd07361">
    <property type="entry name" value="MEMO_like"/>
    <property type="match status" value="1"/>
</dbReference>
<dbReference type="InterPro" id="IPR002737">
    <property type="entry name" value="MEMO1_fam"/>
</dbReference>
<evidence type="ECO:0000313" key="3">
    <source>
        <dbReference type="EMBL" id="TKA79120.1"/>
    </source>
</evidence>
<dbReference type="OrthoDB" id="417112at2759"/>
<dbReference type="PANTHER" id="PTHR11060:SF0">
    <property type="entry name" value="PROTEIN MEMO1"/>
    <property type="match status" value="1"/>
</dbReference>
<dbReference type="EMBL" id="NAJQ01000097">
    <property type="protein sequence ID" value="TKA79120.1"/>
    <property type="molecule type" value="Genomic_DNA"/>
</dbReference>
<dbReference type="Proteomes" id="UP000309340">
    <property type="component" value="Unassembled WGS sequence"/>
</dbReference>